<dbReference type="SMART" id="SM00062">
    <property type="entry name" value="PBPb"/>
    <property type="match status" value="1"/>
</dbReference>
<dbReference type="NCBIfam" id="TIGR01728">
    <property type="entry name" value="SsuA_fam"/>
    <property type="match status" value="1"/>
</dbReference>
<comment type="similarity">
    <text evidence="2">Belongs to the bacterial solute-binding protein SsuA/TauA family.</text>
</comment>
<evidence type="ECO:0000256" key="7">
    <source>
        <dbReference type="ARBA" id="ARBA00055538"/>
    </source>
</evidence>
<keyword evidence="4 9" id="KW-0732">Signal</keyword>
<comment type="function">
    <text evidence="7">Part of a binding-protein-dependent transport system for aliphatic sulfonates. Putative binding protein.</text>
</comment>
<dbReference type="Proteomes" id="UP000219546">
    <property type="component" value="Unassembled WGS sequence"/>
</dbReference>
<dbReference type="RefSeq" id="WP_097158896.1">
    <property type="nucleotide sequence ID" value="NZ_JBEPMQ010000004.1"/>
</dbReference>
<keyword evidence="3" id="KW-0813">Transport</keyword>
<evidence type="ECO:0000256" key="9">
    <source>
        <dbReference type="SAM" id="SignalP"/>
    </source>
</evidence>
<evidence type="ECO:0000259" key="10">
    <source>
        <dbReference type="SMART" id="SM00062"/>
    </source>
</evidence>
<feature type="domain" description="Solute-binding protein family 3/N-terminal" evidence="10">
    <location>
        <begin position="40"/>
        <end position="256"/>
    </location>
</feature>
<evidence type="ECO:0000256" key="5">
    <source>
        <dbReference type="ARBA" id="ARBA00023139"/>
    </source>
</evidence>
<evidence type="ECO:0000256" key="6">
    <source>
        <dbReference type="ARBA" id="ARBA00023288"/>
    </source>
</evidence>
<dbReference type="CDD" id="cd13557">
    <property type="entry name" value="PBP2_SsuA"/>
    <property type="match status" value="1"/>
</dbReference>
<dbReference type="Gene3D" id="3.40.190.10">
    <property type="entry name" value="Periplasmic binding protein-like II"/>
    <property type="match status" value="2"/>
</dbReference>
<feature type="chain" id="PRO_5039080642" description="Putative aliphatic sulfonates-binding protein" evidence="9">
    <location>
        <begin position="26"/>
        <end position="323"/>
    </location>
</feature>
<dbReference type="EMBL" id="OAOP01000005">
    <property type="protein sequence ID" value="SNX71256.1"/>
    <property type="molecule type" value="Genomic_DNA"/>
</dbReference>
<evidence type="ECO:0000313" key="11">
    <source>
        <dbReference type="EMBL" id="SNX71256.1"/>
    </source>
</evidence>
<keyword evidence="5" id="KW-0564">Palmitate</keyword>
<accession>A0A285CW43</accession>
<evidence type="ECO:0000256" key="3">
    <source>
        <dbReference type="ARBA" id="ARBA00022448"/>
    </source>
</evidence>
<evidence type="ECO:0000256" key="4">
    <source>
        <dbReference type="ARBA" id="ARBA00022729"/>
    </source>
</evidence>
<dbReference type="SUPFAM" id="SSF53850">
    <property type="entry name" value="Periplasmic binding protein-like II"/>
    <property type="match status" value="1"/>
</dbReference>
<dbReference type="InterPro" id="IPR010067">
    <property type="entry name" value="ABC_SsuA_sub-bd"/>
</dbReference>
<dbReference type="Pfam" id="PF09084">
    <property type="entry name" value="NMT1"/>
    <property type="match status" value="1"/>
</dbReference>
<gene>
    <name evidence="11" type="ORF">SAMN05877753_10577</name>
</gene>
<dbReference type="PROSITE" id="PS51257">
    <property type="entry name" value="PROKAR_LIPOPROTEIN"/>
    <property type="match status" value="1"/>
</dbReference>
<evidence type="ECO:0000256" key="1">
    <source>
        <dbReference type="ARBA" id="ARBA00004418"/>
    </source>
</evidence>
<evidence type="ECO:0000256" key="2">
    <source>
        <dbReference type="ARBA" id="ARBA00010742"/>
    </source>
</evidence>
<protein>
    <recommendedName>
        <fullName evidence="8">Putative aliphatic sulfonates-binding protein</fullName>
    </recommendedName>
</protein>
<dbReference type="AlphaFoldDB" id="A0A285CW43"/>
<sequence length="323" mass="35387">MKVSRGKPIFNTIISLFLMVSFVLAGCSAGDAEAENGSNVIRIGYQKNGPLLILKSLGTVEDRLEEIGYTVEWNEFQAGPALLEALNAGSIDLGRTGNSPPIFAQAADAPLVYMAAGKSKFKGSGILVPEDSPIQALEDLKGKRIGFAKGSSSHFLLVKALESVGISYDEITPAYLQPGDARVAFEQGNIDAWVVWDPYTASAQINSNARMIVDGEGFTTDRDFFLANKDFAIKHKEALDVVIEEVQKSSEWANQNHDELIPMLAEVLKIDEASIKMSVERRVYGVDELSPEIMEEQQKIADTFYNLDIIPKKVNVQDALIKE</sequence>
<keyword evidence="6" id="KW-0449">Lipoprotein</keyword>
<feature type="signal peptide" evidence="9">
    <location>
        <begin position="1"/>
        <end position="25"/>
    </location>
</feature>
<keyword evidence="12" id="KW-1185">Reference proteome</keyword>
<evidence type="ECO:0000256" key="8">
    <source>
        <dbReference type="ARBA" id="ARBA00070228"/>
    </source>
</evidence>
<organism evidence="11 12">
    <name type="scientific">Bacillus oleivorans</name>
    <dbReference type="NCBI Taxonomy" id="1448271"/>
    <lineage>
        <taxon>Bacteria</taxon>
        <taxon>Bacillati</taxon>
        <taxon>Bacillota</taxon>
        <taxon>Bacilli</taxon>
        <taxon>Bacillales</taxon>
        <taxon>Bacillaceae</taxon>
        <taxon>Bacillus</taxon>
    </lineage>
</organism>
<dbReference type="OrthoDB" id="286202at2"/>
<dbReference type="GO" id="GO:0042626">
    <property type="term" value="F:ATPase-coupled transmembrane transporter activity"/>
    <property type="evidence" value="ECO:0007669"/>
    <property type="project" value="InterPro"/>
</dbReference>
<comment type="subcellular location">
    <subcellularLocation>
        <location evidence="1">Periplasm</location>
    </subcellularLocation>
</comment>
<dbReference type="PANTHER" id="PTHR30024">
    <property type="entry name" value="ALIPHATIC SULFONATES-BINDING PROTEIN-RELATED"/>
    <property type="match status" value="1"/>
</dbReference>
<dbReference type="PANTHER" id="PTHR30024:SF42">
    <property type="entry name" value="ALIPHATIC SULFONATES-BINDING PROTEIN-RELATED"/>
    <property type="match status" value="1"/>
</dbReference>
<dbReference type="GO" id="GO:0042597">
    <property type="term" value="C:periplasmic space"/>
    <property type="evidence" value="ECO:0007669"/>
    <property type="project" value="UniProtKB-SubCell"/>
</dbReference>
<dbReference type="InterPro" id="IPR015168">
    <property type="entry name" value="SsuA/THI5"/>
</dbReference>
<proteinExistence type="inferred from homology"/>
<evidence type="ECO:0000313" key="12">
    <source>
        <dbReference type="Proteomes" id="UP000219546"/>
    </source>
</evidence>
<reference evidence="11 12" key="1">
    <citation type="submission" date="2017-08" db="EMBL/GenBank/DDBJ databases">
        <authorList>
            <person name="de Groot N.N."/>
        </authorList>
    </citation>
    <scope>NUCLEOTIDE SEQUENCE [LARGE SCALE GENOMIC DNA]</scope>
    <source>
        <strain evidence="11 12">JC228</strain>
    </source>
</reference>
<dbReference type="FunFam" id="3.40.190.10:FF:000050">
    <property type="entry name" value="Sulfonate ABC transporter substrate-binding protein"/>
    <property type="match status" value="1"/>
</dbReference>
<name>A0A285CW43_9BACI</name>
<dbReference type="GO" id="GO:0016020">
    <property type="term" value="C:membrane"/>
    <property type="evidence" value="ECO:0007669"/>
    <property type="project" value="InterPro"/>
</dbReference>
<dbReference type="InterPro" id="IPR001638">
    <property type="entry name" value="Solute-binding_3/MltF_N"/>
</dbReference>